<keyword evidence="3" id="KW-1185">Reference proteome</keyword>
<feature type="compositionally biased region" description="Basic and acidic residues" evidence="1">
    <location>
        <begin position="136"/>
        <end position="150"/>
    </location>
</feature>
<dbReference type="EMBL" id="CAXITT010001031">
    <property type="protein sequence ID" value="CAL1547644.1"/>
    <property type="molecule type" value="Genomic_DNA"/>
</dbReference>
<sequence>MLSKEQLSAALLLALSSNAVLLLVVLFRSADVHREAHGAGKRLCTSTGPRRELAAKLQQPGVLDRDALLLRDFVLTVDRFNDIEQHVQPRTAAGFRLASPAFQHVLLSLLKYKLSKLGTSRRPKIYNPVLDKLFVDDSPAKGHEPTRGEDSTEVTDGRSATSSFVDQNGHGVNYSHRADGSWTGELHVTRSDGRTNPALVAAESASAPSRREVTFQLFSGQNQTDSDDQRNSFANISRSKRGAGSEPVNGGVPEQGQNRINEIFSTFTQVEMAEFPAPVSRVLIPALVQFEGMLIKELERLHAVAVAHDLRLEVLEKAMLTAAEGHAEIQADAVDNKSQLVSGEQVLGGEQTFVPAGNSSNLIELVVPLEGSGEGETSPAGTSTSRSPGVTPWRVPEYYELFRHLSTLEQKVLTLENYNIMSDSELTRVRSEVIKMDDKVTELDRRNRNLQIRMSMHAVKISEMEMFKNKAEMTLQTSQEAYGRVNNRLDAFKERLAGLKTDLRGITSQFTRHDQISSELRAADAYKAHDIQEMRKNIFGIEGRLNNLYSTFDKNVQLVRSDVRGIMERLCSKNKLSC</sequence>
<gene>
    <name evidence="2" type="ORF">GSLYS_00020961001</name>
</gene>
<dbReference type="Proteomes" id="UP001497497">
    <property type="component" value="Unassembled WGS sequence"/>
</dbReference>
<dbReference type="AlphaFoldDB" id="A0AAV2IQT1"/>
<name>A0AAV2IQT1_LYMST</name>
<reference evidence="2 3" key="1">
    <citation type="submission" date="2024-04" db="EMBL/GenBank/DDBJ databases">
        <authorList>
            <consortium name="Genoscope - CEA"/>
            <person name="William W."/>
        </authorList>
    </citation>
    <scope>NUCLEOTIDE SEQUENCE [LARGE SCALE GENOMIC DNA]</scope>
</reference>
<protein>
    <submittedName>
        <fullName evidence="2">Uncharacterized protein</fullName>
    </submittedName>
</protein>
<evidence type="ECO:0000313" key="3">
    <source>
        <dbReference type="Proteomes" id="UP001497497"/>
    </source>
</evidence>
<evidence type="ECO:0000256" key="1">
    <source>
        <dbReference type="SAM" id="MobiDB-lite"/>
    </source>
</evidence>
<feature type="region of interest" description="Disordered" evidence="1">
    <location>
        <begin position="237"/>
        <end position="256"/>
    </location>
</feature>
<accession>A0AAV2IQT1</accession>
<organism evidence="2 3">
    <name type="scientific">Lymnaea stagnalis</name>
    <name type="common">Great pond snail</name>
    <name type="synonym">Helix stagnalis</name>
    <dbReference type="NCBI Taxonomy" id="6523"/>
    <lineage>
        <taxon>Eukaryota</taxon>
        <taxon>Metazoa</taxon>
        <taxon>Spiralia</taxon>
        <taxon>Lophotrochozoa</taxon>
        <taxon>Mollusca</taxon>
        <taxon>Gastropoda</taxon>
        <taxon>Heterobranchia</taxon>
        <taxon>Euthyneura</taxon>
        <taxon>Panpulmonata</taxon>
        <taxon>Hygrophila</taxon>
        <taxon>Lymnaeoidea</taxon>
        <taxon>Lymnaeidae</taxon>
        <taxon>Lymnaea</taxon>
    </lineage>
</organism>
<evidence type="ECO:0000313" key="2">
    <source>
        <dbReference type="EMBL" id="CAL1547644.1"/>
    </source>
</evidence>
<comment type="caution">
    <text evidence="2">The sequence shown here is derived from an EMBL/GenBank/DDBJ whole genome shotgun (WGS) entry which is preliminary data.</text>
</comment>
<proteinExistence type="predicted"/>
<feature type="region of interest" description="Disordered" evidence="1">
    <location>
        <begin position="136"/>
        <end position="179"/>
    </location>
</feature>